<keyword evidence="3" id="KW-1185">Reference proteome</keyword>
<dbReference type="AlphaFoldDB" id="D8M9Q3"/>
<name>D8M9Q3_BLAHO</name>
<evidence type="ECO:0000313" key="2">
    <source>
        <dbReference type="EMBL" id="CBK24792.2"/>
    </source>
</evidence>
<feature type="region of interest" description="Disordered" evidence="1">
    <location>
        <begin position="215"/>
        <end position="242"/>
    </location>
</feature>
<dbReference type="InParanoid" id="D8M9Q3"/>
<dbReference type="RefSeq" id="XP_012898840.1">
    <property type="nucleotide sequence ID" value="XM_013043386.1"/>
</dbReference>
<proteinExistence type="predicted"/>
<sequence>MNNNLKSSLVTYSKLPLFLPRSDFRIVCSLMKQLGSSSGIPDLENVFLKIQRMKLSRKHALTMRCLIRLSYEIGDAQLIETFYRQICEEEIYVNNSFLNDVVFDCLFSLNAYKSICTIVQSLESLLDEGKVLPSFNNHSSQNAIIAFMAEGRDDLLLFFLQQIKTNWRIPVTITDYIVSNAVRNTSLATLFPKCLDSQPVLPRFPLFSRNRRRYSTPSSISTRTAATSLPRSASCSAPKQRA</sequence>
<dbReference type="GeneID" id="24921505"/>
<evidence type="ECO:0000256" key="1">
    <source>
        <dbReference type="SAM" id="MobiDB-lite"/>
    </source>
</evidence>
<evidence type="ECO:0000313" key="3">
    <source>
        <dbReference type="Proteomes" id="UP000008312"/>
    </source>
</evidence>
<gene>
    <name evidence="2" type="ORF">GSBLH_T00004480001</name>
</gene>
<dbReference type="Proteomes" id="UP000008312">
    <property type="component" value="Unassembled WGS sequence"/>
</dbReference>
<organism evidence="2">
    <name type="scientific">Blastocystis hominis</name>
    <dbReference type="NCBI Taxonomy" id="12968"/>
    <lineage>
        <taxon>Eukaryota</taxon>
        <taxon>Sar</taxon>
        <taxon>Stramenopiles</taxon>
        <taxon>Bigyra</taxon>
        <taxon>Opalozoa</taxon>
        <taxon>Opalinata</taxon>
        <taxon>Blastocystidae</taxon>
        <taxon>Blastocystis</taxon>
    </lineage>
</organism>
<dbReference type="EMBL" id="FN668689">
    <property type="protein sequence ID" value="CBK24792.2"/>
    <property type="molecule type" value="Genomic_DNA"/>
</dbReference>
<accession>D8M9Q3</accession>
<protein>
    <submittedName>
        <fullName evidence="2">Uncharacterized protein</fullName>
    </submittedName>
</protein>
<dbReference type="OrthoDB" id="185373at2759"/>
<reference evidence="2" key="1">
    <citation type="submission" date="2010-02" db="EMBL/GenBank/DDBJ databases">
        <title>Sequencing and annotation of the Blastocystis hominis genome.</title>
        <authorList>
            <person name="Wincker P."/>
        </authorList>
    </citation>
    <scope>NUCLEOTIDE SEQUENCE</scope>
    <source>
        <strain evidence="2">Singapore isolate B</strain>
    </source>
</reference>